<accession>A0A5N7A001</accession>
<proteinExistence type="predicted"/>
<dbReference type="RefSeq" id="XP_031926086.1">
    <property type="nucleotide sequence ID" value="XM_032074007.1"/>
</dbReference>
<gene>
    <name evidence="1" type="ORF">BDV27DRAFT_165723</name>
</gene>
<organism evidence="1 2">
    <name type="scientific">Aspergillus caelatus</name>
    <dbReference type="NCBI Taxonomy" id="61420"/>
    <lineage>
        <taxon>Eukaryota</taxon>
        <taxon>Fungi</taxon>
        <taxon>Dikarya</taxon>
        <taxon>Ascomycota</taxon>
        <taxon>Pezizomycotina</taxon>
        <taxon>Eurotiomycetes</taxon>
        <taxon>Eurotiomycetidae</taxon>
        <taxon>Eurotiales</taxon>
        <taxon>Aspergillaceae</taxon>
        <taxon>Aspergillus</taxon>
        <taxon>Aspergillus subgen. Circumdati</taxon>
    </lineage>
</organism>
<dbReference type="EMBL" id="ML737687">
    <property type="protein sequence ID" value="KAE8363005.1"/>
    <property type="molecule type" value="Genomic_DNA"/>
</dbReference>
<evidence type="ECO:0000313" key="2">
    <source>
        <dbReference type="Proteomes" id="UP000326268"/>
    </source>
</evidence>
<dbReference type="Proteomes" id="UP000326268">
    <property type="component" value="Unassembled WGS sequence"/>
</dbReference>
<dbReference type="OrthoDB" id="5396831at2759"/>
<dbReference type="AlphaFoldDB" id="A0A5N7A001"/>
<reference evidence="1 2" key="1">
    <citation type="submission" date="2019-04" db="EMBL/GenBank/DDBJ databases">
        <title>Friends and foes A comparative genomics studyof 23 Aspergillus species from section Flavi.</title>
        <authorList>
            <consortium name="DOE Joint Genome Institute"/>
            <person name="Kjaerbolling I."/>
            <person name="Vesth T."/>
            <person name="Frisvad J.C."/>
            <person name="Nybo J.L."/>
            <person name="Theobald S."/>
            <person name="Kildgaard S."/>
            <person name="Isbrandt T."/>
            <person name="Kuo A."/>
            <person name="Sato A."/>
            <person name="Lyhne E.K."/>
            <person name="Kogle M.E."/>
            <person name="Wiebenga A."/>
            <person name="Kun R.S."/>
            <person name="Lubbers R.J."/>
            <person name="Makela M.R."/>
            <person name="Barry K."/>
            <person name="Chovatia M."/>
            <person name="Clum A."/>
            <person name="Daum C."/>
            <person name="Haridas S."/>
            <person name="He G."/>
            <person name="LaButti K."/>
            <person name="Lipzen A."/>
            <person name="Mondo S."/>
            <person name="Riley R."/>
            <person name="Salamov A."/>
            <person name="Simmons B.A."/>
            <person name="Magnuson J.K."/>
            <person name="Henrissat B."/>
            <person name="Mortensen U.H."/>
            <person name="Larsen T.O."/>
            <person name="Devries R.P."/>
            <person name="Grigoriev I.V."/>
            <person name="Machida M."/>
            <person name="Baker S.E."/>
            <person name="Andersen M.R."/>
        </authorList>
    </citation>
    <scope>NUCLEOTIDE SEQUENCE [LARGE SCALE GENOMIC DNA]</scope>
    <source>
        <strain evidence="1 2">CBS 763.97</strain>
    </source>
</reference>
<protein>
    <submittedName>
        <fullName evidence="1">Uncharacterized protein</fullName>
    </submittedName>
</protein>
<keyword evidence="2" id="KW-1185">Reference proteome</keyword>
<name>A0A5N7A001_9EURO</name>
<evidence type="ECO:0000313" key="1">
    <source>
        <dbReference type="EMBL" id="KAE8363005.1"/>
    </source>
</evidence>
<dbReference type="GeneID" id="43658453"/>
<sequence>MSQPTSQASWPVGIPEIRLHLTDLNPEELTEEAKGWLLIRTGREESQPTSTPEHGLRHRRALIEEWATASQEFRESYHNRAAGYTSALDYPAMVLSQLTPRSNKRFLCLPPVDRQTHPRNYIHLVRFLILLYVHQDEWTGLHPFDLHGAGDAPGCHIPELLGPGSNAAAPTTAPTTLSEILPALYLASADFHALSMTRDGTVVFADGPDLTWFVIDAPGLVTGRLTLVEFGSNGQACVSTLRRPWNMGQAMSFEQMLGKYLSEIAESGIGGPPQYNEPLDMDLPILELLESTRRANKFLYPGYGSQDMWVRIIEQSAPGYLELESQGKEVEFELDDLLVINP</sequence>